<keyword evidence="6" id="KW-0378">Hydrolase</keyword>
<dbReference type="EMBL" id="CP032364">
    <property type="protein sequence ID" value="AYB00630.1"/>
    <property type="molecule type" value="Genomic_DNA"/>
</dbReference>
<proteinExistence type="inferred from homology"/>
<dbReference type="InterPro" id="IPR011324">
    <property type="entry name" value="Cytotoxic_necrot_fac-like_cat"/>
</dbReference>
<evidence type="ECO:0000313" key="12">
    <source>
        <dbReference type="EMBL" id="AYB00630.1"/>
    </source>
</evidence>
<dbReference type="Proteomes" id="UP000265562">
    <property type="component" value="Chromosome"/>
</dbReference>
<dbReference type="GO" id="GO:0005507">
    <property type="term" value="F:copper ion binding"/>
    <property type="evidence" value="ECO:0007669"/>
    <property type="project" value="TreeGrafter"/>
</dbReference>
<dbReference type="Gene3D" id="3.60.140.10">
    <property type="entry name" value="CNF1/YfiH-like putative cysteine hydrolases"/>
    <property type="match status" value="1"/>
</dbReference>
<reference evidence="12 13" key="1">
    <citation type="submission" date="2018-09" db="EMBL/GenBank/DDBJ databases">
        <title>Genome sequencing of Lachnoanaerobaculum umeaense DSM 23576.</title>
        <authorList>
            <person name="Kook J.-K."/>
            <person name="Park S.-N."/>
            <person name="Lim Y.K."/>
        </authorList>
    </citation>
    <scope>NUCLEOTIDE SEQUENCE [LARGE SCALE GENOMIC DNA]</scope>
    <source>
        <strain evidence="13">DSM 23576 \ CCUG 58757</strain>
    </source>
</reference>
<evidence type="ECO:0000313" key="13">
    <source>
        <dbReference type="Proteomes" id="UP000265562"/>
    </source>
</evidence>
<evidence type="ECO:0000256" key="7">
    <source>
        <dbReference type="ARBA" id="ARBA00022833"/>
    </source>
</evidence>
<evidence type="ECO:0000256" key="10">
    <source>
        <dbReference type="ARBA" id="ARBA00049893"/>
    </source>
</evidence>
<dbReference type="KEGG" id="lua:D4A81_12245"/>
<evidence type="ECO:0000256" key="4">
    <source>
        <dbReference type="ARBA" id="ARBA00022679"/>
    </source>
</evidence>
<keyword evidence="4" id="KW-0808">Transferase</keyword>
<keyword evidence="5" id="KW-0479">Metal-binding</keyword>
<dbReference type="OrthoDB" id="4279at2"/>
<comment type="similarity">
    <text evidence="3 11">Belongs to the purine nucleoside phosphorylase YfiH/LACC1 family.</text>
</comment>
<dbReference type="Pfam" id="PF02578">
    <property type="entry name" value="Cu-oxidase_4"/>
    <property type="match status" value="1"/>
</dbReference>
<evidence type="ECO:0000256" key="1">
    <source>
        <dbReference type="ARBA" id="ARBA00000553"/>
    </source>
</evidence>
<dbReference type="InterPro" id="IPR038371">
    <property type="entry name" value="Cu_polyphenol_OxRdtase_sf"/>
</dbReference>
<evidence type="ECO:0000256" key="11">
    <source>
        <dbReference type="RuleBase" id="RU361274"/>
    </source>
</evidence>
<sequence length="285" mass="32142">MSIKILKKNDKDILKLLKAENGVEYFSFSALEKYNELIQGFSTRIGGISEGPYATMNLSFSREPDNQQGVLENYKRMAKALGVDENSFVLSYQVHSTNVKLVKKSDRGKGVVIDRDYEDIDGLITNERGITLGAFFADCIPLYFYDKRKNAIGLAHSGWKGTCNKMGAVMIKEMSKHFGTDVKDLIACIGPGICQDCYQVSLDVYEEFSKKFKKEDMDSIFREDGEDHFRLSLWRANEIVLNEAGVPKENIFTSNVCTACNPNLLYSHRIMGEERGNMAAFIALK</sequence>
<dbReference type="CDD" id="cd16833">
    <property type="entry name" value="YfiH"/>
    <property type="match status" value="1"/>
</dbReference>
<gene>
    <name evidence="12" type="primary">pgeF</name>
    <name evidence="12" type="ORF">D4A81_12245</name>
</gene>
<comment type="catalytic activity">
    <reaction evidence="1">
        <text>inosine + phosphate = alpha-D-ribose 1-phosphate + hypoxanthine</text>
        <dbReference type="Rhea" id="RHEA:27646"/>
        <dbReference type="ChEBI" id="CHEBI:17368"/>
        <dbReference type="ChEBI" id="CHEBI:17596"/>
        <dbReference type="ChEBI" id="CHEBI:43474"/>
        <dbReference type="ChEBI" id="CHEBI:57720"/>
        <dbReference type="EC" id="2.4.2.1"/>
    </reaction>
    <physiologicalReaction direction="left-to-right" evidence="1">
        <dbReference type="Rhea" id="RHEA:27647"/>
    </physiologicalReaction>
</comment>
<dbReference type="RefSeq" id="WP_111525733.1">
    <property type="nucleotide sequence ID" value="NZ_CP032364.1"/>
</dbReference>
<evidence type="ECO:0000256" key="9">
    <source>
        <dbReference type="ARBA" id="ARBA00048968"/>
    </source>
</evidence>
<evidence type="ECO:0000256" key="8">
    <source>
        <dbReference type="ARBA" id="ARBA00047989"/>
    </source>
</evidence>
<dbReference type="SUPFAM" id="SSF64438">
    <property type="entry name" value="CNF1/YfiH-like putative cysteine hydrolases"/>
    <property type="match status" value="1"/>
</dbReference>
<keyword evidence="13" id="KW-1185">Reference proteome</keyword>
<evidence type="ECO:0000256" key="3">
    <source>
        <dbReference type="ARBA" id="ARBA00007353"/>
    </source>
</evidence>
<comment type="function">
    <text evidence="2">Purine nucleoside enzyme that catalyzes the phosphorolysis of adenosine and inosine nucleosides, yielding D-ribose 1-phosphate and the respective free bases, adenine and hypoxanthine. Also catalyzes the phosphorolysis of S-methyl-5'-thioadenosine into adenine and S-methyl-5-thio-alpha-D-ribose 1-phosphate. Also has adenosine deaminase activity.</text>
</comment>
<dbReference type="InterPro" id="IPR003730">
    <property type="entry name" value="Cu_polyphenol_OxRdtase"/>
</dbReference>
<organism evidence="12 13">
    <name type="scientific">Lachnoanaerobaculum umeaense</name>
    <dbReference type="NCBI Taxonomy" id="617123"/>
    <lineage>
        <taxon>Bacteria</taxon>
        <taxon>Bacillati</taxon>
        <taxon>Bacillota</taxon>
        <taxon>Clostridia</taxon>
        <taxon>Lachnospirales</taxon>
        <taxon>Lachnospiraceae</taxon>
        <taxon>Lachnoanaerobaculum</taxon>
    </lineage>
</organism>
<evidence type="ECO:0000256" key="2">
    <source>
        <dbReference type="ARBA" id="ARBA00003215"/>
    </source>
</evidence>
<name>A0A385Q475_9FIRM</name>
<protein>
    <recommendedName>
        <fullName evidence="11">Purine nucleoside phosphorylase</fullName>
    </recommendedName>
</protein>
<evidence type="ECO:0000256" key="5">
    <source>
        <dbReference type="ARBA" id="ARBA00022723"/>
    </source>
</evidence>
<comment type="catalytic activity">
    <reaction evidence="9">
        <text>adenosine + phosphate = alpha-D-ribose 1-phosphate + adenine</text>
        <dbReference type="Rhea" id="RHEA:27642"/>
        <dbReference type="ChEBI" id="CHEBI:16335"/>
        <dbReference type="ChEBI" id="CHEBI:16708"/>
        <dbReference type="ChEBI" id="CHEBI:43474"/>
        <dbReference type="ChEBI" id="CHEBI:57720"/>
        <dbReference type="EC" id="2.4.2.1"/>
    </reaction>
    <physiologicalReaction direction="left-to-right" evidence="9">
        <dbReference type="Rhea" id="RHEA:27643"/>
    </physiologicalReaction>
</comment>
<dbReference type="PANTHER" id="PTHR30616:SF2">
    <property type="entry name" value="PURINE NUCLEOSIDE PHOSPHORYLASE LACC1"/>
    <property type="match status" value="1"/>
</dbReference>
<dbReference type="GO" id="GO:0016787">
    <property type="term" value="F:hydrolase activity"/>
    <property type="evidence" value="ECO:0007669"/>
    <property type="project" value="UniProtKB-KW"/>
</dbReference>
<dbReference type="AlphaFoldDB" id="A0A385Q475"/>
<dbReference type="NCBIfam" id="TIGR00726">
    <property type="entry name" value="peptidoglycan editing factor PgeF"/>
    <property type="match status" value="1"/>
</dbReference>
<evidence type="ECO:0000256" key="6">
    <source>
        <dbReference type="ARBA" id="ARBA00022801"/>
    </source>
</evidence>
<comment type="catalytic activity">
    <reaction evidence="10">
        <text>S-methyl-5'-thioadenosine + phosphate = 5-(methylsulfanyl)-alpha-D-ribose 1-phosphate + adenine</text>
        <dbReference type="Rhea" id="RHEA:11852"/>
        <dbReference type="ChEBI" id="CHEBI:16708"/>
        <dbReference type="ChEBI" id="CHEBI:17509"/>
        <dbReference type="ChEBI" id="CHEBI:43474"/>
        <dbReference type="ChEBI" id="CHEBI:58533"/>
        <dbReference type="EC" id="2.4.2.28"/>
    </reaction>
    <physiologicalReaction direction="left-to-right" evidence="10">
        <dbReference type="Rhea" id="RHEA:11853"/>
    </physiologicalReaction>
</comment>
<dbReference type="PANTHER" id="PTHR30616">
    <property type="entry name" value="UNCHARACTERIZED PROTEIN YFIH"/>
    <property type="match status" value="1"/>
</dbReference>
<comment type="catalytic activity">
    <reaction evidence="8">
        <text>adenosine + H2O + H(+) = inosine + NH4(+)</text>
        <dbReference type="Rhea" id="RHEA:24408"/>
        <dbReference type="ChEBI" id="CHEBI:15377"/>
        <dbReference type="ChEBI" id="CHEBI:15378"/>
        <dbReference type="ChEBI" id="CHEBI:16335"/>
        <dbReference type="ChEBI" id="CHEBI:17596"/>
        <dbReference type="ChEBI" id="CHEBI:28938"/>
        <dbReference type="EC" id="3.5.4.4"/>
    </reaction>
    <physiologicalReaction direction="left-to-right" evidence="8">
        <dbReference type="Rhea" id="RHEA:24409"/>
    </physiologicalReaction>
</comment>
<accession>A0A385Q475</accession>
<keyword evidence="7" id="KW-0862">Zinc</keyword>
<dbReference type="GO" id="GO:0017061">
    <property type="term" value="F:S-methyl-5-thioadenosine phosphorylase activity"/>
    <property type="evidence" value="ECO:0007669"/>
    <property type="project" value="UniProtKB-EC"/>
</dbReference>